<dbReference type="GO" id="GO:0003677">
    <property type="term" value="F:DNA binding"/>
    <property type="evidence" value="ECO:0007669"/>
    <property type="project" value="UniProtKB-KW"/>
</dbReference>
<dbReference type="PRINTS" id="PR00778">
    <property type="entry name" value="HTHARSR"/>
</dbReference>
<dbReference type="InterPro" id="IPR036390">
    <property type="entry name" value="WH_DNA-bd_sf"/>
</dbReference>
<dbReference type="Pfam" id="PF01022">
    <property type="entry name" value="HTH_5"/>
    <property type="match status" value="1"/>
</dbReference>
<evidence type="ECO:0000313" key="6">
    <source>
        <dbReference type="Proteomes" id="UP000006054"/>
    </source>
</evidence>
<dbReference type="NCBIfam" id="NF033788">
    <property type="entry name" value="HTH_metalloreg"/>
    <property type="match status" value="1"/>
</dbReference>
<evidence type="ECO:0000259" key="4">
    <source>
        <dbReference type="PROSITE" id="PS50987"/>
    </source>
</evidence>
<keyword evidence="6" id="KW-1185">Reference proteome</keyword>
<dbReference type="Gene3D" id="1.10.10.10">
    <property type="entry name" value="Winged helix-like DNA-binding domain superfamily/Winged helix DNA-binding domain"/>
    <property type="match status" value="1"/>
</dbReference>
<proteinExistence type="predicted"/>
<dbReference type="Proteomes" id="UP000006054">
    <property type="component" value="Chromosome"/>
</dbReference>
<dbReference type="InterPro" id="IPR051011">
    <property type="entry name" value="Metal_resp_trans_reg"/>
</dbReference>
<dbReference type="OrthoDB" id="9802016at2"/>
<dbReference type="STRING" id="880071.Fleli_0597"/>
<evidence type="ECO:0000256" key="3">
    <source>
        <dbReference type="ARBA" id="ARBA00023163"/>
    </source>
</evidence>
<evidence type="ECO:0000256" key="2">
    <source>
        <dbReference type="ARBA" id="ARBA00023125"/>
    </source>
</evidence>
<keyword evidence="2" id="KW-0238">DNA-binding</keyword>
<dbReference type="KEGG" id="fli:Fleli_0597"/>
<dbReference type="EMBL" id="CP003345">
    <property type="protein sequence ID" value="AFM03061.1"/>
    <property type="molecule type" value="Genomic_DNA"/>
</dbReference>
<feature type="domain" description="HTH arsR-type" evidence="4">
    <location>
        <begin position="23"/>
        <end position="118"/>
    </location>
</feature>
<evidence type="ECO:0000313" key="5">
    <source>
        <dbReference type="EMBL" id="AFM03061.1"/>
    </source>
</evidence>
<dbReference type="PANTHER" id="PTHR43132:SF2">
    <property type="entry name" value="ARSENICAL RESISTANCE OPERON REPRESSOR ARSR-RELATED"/>
    <property type="match status" value="1"/>
</dbReference>
<protein>
    <submittedName>
        <fullName evidence="5">Putative transcriptional regulator</fullName>
    </submittedName>
</protein>
<gene>
    <name evidence="5" type="ordered locus">Fleli_0597</name>
</gene>
<dbReference type="GO" id="GO:0003700">
    <property type="term" value="F:DNA-binding transcription factor activity"/>
    <property type="evidence" value="ECO:0007669"/>
    <property type="project" value="InterPro"/>
</dbReference>
<name>I4AGH6_BERLS</name>
<dbReference type="InterPro" id="IPR036388">
    <property type="entry name" value="WH-like_DNA-bd_sf"/>
</dbReference>
<sequence length="118" mass="13565">MEANLKNNIESNPSKSEEKTLQIDVETLERAAFILKTVAHPVRLGILKLLEKEERLSVNQICEGLEVEQSLTSHHLSNMKLKGILFSKREGKNVYYSLRERNILNLFKCLEGCDCIMF</sequence>
<dbReference type="RefSeq" id="WP_014796521.1">
    <property type="nucleotide sequence ID" value="NC_018018.1"/>
</dbReference>
<reference evidence="6" key="1">
    <citation type="submission" date="2012-06" db="EMBL/GenBank/DDBJ databases">
        <title>The complete genome of Flexibacter litoralis DSM 6794.</title>
        <authorList>
            <person name="Lucas S."/>
            <person name="Copeland A."/>
            <person name="Lapidus A."/>
            <person name="Glavina del Rio T."/>
            <person name="Dalin E."/>
            <person name="Tice H."/>
            <person name="Bruce D."/>
            <person name="Goodwin L."/>
            <person name="Pitluck S."/>
            <person name="Peters L."/>
            <person name="Ovchinnikova G."/>
            <person name="Lu M."/>
            <person name="Kyrpides N."/>
            <person name="Mavromatis K."/>
            <person name="Ivanova N."/>
            <person name="Brettin T."/>
            <person name="Detter J.C."/>
            <person name="Han C."/>
            <person name="Larimer F."/>
            <person name="Land M."/>
            <person name="Hauser L."/>
            <person name="Markowitz V."/>
            <person name="Cheng J.-F."/>
            <person name="Hugenholtz P."/>
            <person name="Woyke T."/>
            <person name="Wu D."/>
            <person name="Spring S."/>
            <person name="Lang E."/>
            <person name="Kopitz M."/>
            <person name="Brambilla E."/>
            <person name="Klenk H.-P."/>
            <person name="Eisen J.A."/>
        </authorList>
    </citation>
    <scope>NUCLEOTIDE SEQUENCE [LARGE SCALE GENOMIC DNA]</scope>
    <source>
        <strain evidence="6">ATCC 23117 / DSM 6794 / NBRC 15988 / NCIMB 1366 / Sio-4</strain>
    </source>
</reference>
<accession>I4AGH6</accession>
<dbReference type="SUPFAM" id="SSF46785">
    <property type="entry name" value="Winged helix' DNA-binding domain"/>
    <property type="match status" value="1"/>
</dbReference>
<dbReference type="AlphaFoldDB" id="I4AGH6"/>
<dbReference type="InterPro" id="IPR011991">
    <property type="entry name" value="ArsR-like_HTH"/>
</dbReference>
<evidence type="ECO:0000256" key="1">
    <source>
        <dbReference type="ARBA" id="ARBA00023015"/>
    </source>
</evidence>
<keyword evidence="1" id="KW-0805">Transcription regulation</keyword>
<dbReference type="PROSITE" id="PS50987">
    <property type="entry name" value="HTH_ARSR_2"/>
    <property type="match status" value="1"/>
</dbReference>
<keyword evidence="3" id="KW-0804">Transcription</keyword>
<dbReference type="HOGENOM" id="CLU_097806_6_2_10"/>
<dbReference type="eggNOG" id="COG0640">
    <property type="taxonomic scope" value="Bacteria"/>
</dbReference>
<dbReference type="PANTHER" id="PTHR43132">
    <property type="entry name" value="ARSENICAL RESISTANCE OPERON REPRESSOR ARSR-RELATED"/>
    <property type="match status" value="1"/>
</dbReference>
<organism evidence="5 6">
    <name type="scientific">Bernardetia litoralis (strain ATCC 23117 / DSM 6794 / NBRC 15988 / NCIMB 1366 / Fx l1 / Sio-4)</name>
    <name type="common">Flexibacter litoralis</name>
    <dbReference type="NCBI Taxonomy" id="880071"/>
    <lineage>
        <taxon>Bacteria</taxon>
        <taxon>Pseudomonadati</taxon>
        <taxon>Bacteroidota</taxon>
        <taxon>Cytophagia</taxon>
        <taxon>Cytophagales</taxon>
        <taxon>Bernardetiaceae</taxon>
        <taxon>Bernardetia</taxon>
    </lineage>
</organism>
<dbReference type="InterPro" id="IPR001845">
    <property type="entry name" value="HTH_ArsR_DNA-bd_dom"/>
</dbReference>
<dbReference type="CDD" id="cd00090">
    <property type="entry name" value="HTH_ARSR"/>
    <property type="match status" value="1"/>
</dbReference>
<dbReference type="SMART" id="SM00418">
    <property type="entry name" value="HTH_ARSR"/>
    <property type="match status" value="1"/>
</dbReference>